<evidence type="ECO:0000256" key="3">
    <source>
        <dbReference type="ARBA" id="ARBA00022737"/>
    </source>
</evidence>
<comment type="subcellular location">
    <subcellularLocation>
        <location evidence="1">Nucleus</location>
    </subcellularLocation>
</comment>
<keyword evidence="9" id="KW-0539">Nucleus</keyword>
<keyword evidence="14" id="KW-1185">Reference proteome</keyword>
<evidence type="ECO:0000256" key="5">
    <source>
        <dbReference type="ARBA" id="ARBA00022833"/>
    </source>
</evidence>
<dbReference type="GO" id="GO:0005634">
    <property type="term" value="C:nucleus"/>
    <property type="evidence" value="ECO:0007669"/>
    <property type="project" value="UniProtKB-SubCell"/>
</dbReference>
<proteinExistence type="predicted"/>
<organism evidence="13 14">
    <name type="scientific">Neoarthrinium moseri</name>
    <dbReference type="NCBI Taxonomy" id="1658444"/>
    <lineage>
        <taxon>Eukaryota</taxon>
        <taxon>Fungi</taxon>
        <taxon>Dikarya</taxon>
        <taxon>Ascomycota</taxon>
        <taxon>Pezizomycotina</taxon>
        <taxon>Sordariomycetes</taxon>
        <taxon>Xylariomycetidae</taxon>
        <taxon>Amphisphaeriales</taxon>
        <taxon>Apiosporaceae</taxon>
        <taxon>Neoarthrinium</taxon>
    </lineage>
</organism>
<protein>
    <recommendedName>
        <fullName evidence="12">C2H2-type domain-containing protein</fullName>
    </recommendedName>
</protein>
<dbReference type="EMBL" id="JAFIMR010000002">
    <property type="protein sequence ID" value="KAI1880691.1"/>
    <property type="molecule type" value="Genomic_DNA"/>
</dbReference>
<dbReference type="GO" id="GO:0008270">
    <property type="term" value="F:zinc ion binding"/>
    <property type="evidence" value="ECO:0007669"/>
    <property type="project" value="UniProtKB-KW"/>
</dbReference>
<comment type="caution">
    <text evidence="13">The sequence shown here is derived from an EMBL/GenBank/DDBJ whole genome shotgun (WGS) entry which is preliminary data.</text>
</comment>
<evidence type="ECO:0000313" key="13">
    <source>
        <dbReference type="EMBL" id="KAI1880691.1"/>
    </source>
</evidence>
<dbReference type="Pfam" id="PF00096">
    <property type="entry name" value="zf-C2H2"/>
    <property type="match status" value="1"/>
</dbReference>
<keyword evidence="5" id="KW-0862">Zinc</keyword>
<keyword evidence="4 10" id="KW-0863">Zinc-finger</keyword>
<dbReference type="Gene3D" id="3.40.50.1820">
    <property type="entry name" value="alpha/beta hydrolase"/>
    <property type="match status" value="1"/>
</dbReference>
<dbReference type="SUPFAM" id="SSF53474">
    <property type="entry name" value="alpha/beta-Hydrolases"/>
    <property type="match status" value="1"/>
</dbReference>
<gene>
    <name evidence="13" type="ORF">JX265_000931</name>
</gene>
<evidence type="ECO:0000256" key="6">
    <source>
        <dbReference type="ARBA" id="ARBA00023015"/>
    </source>
</evidence>
<feature type="compositionally biased region" description="Polar residues" evidence="11">
    <location>
        <begin position="379"/>
        <end position="395"/>
    </location>
</feature>
<keyword evidence="8" id="KW-0804">Transcription</keyword>
<sequence>MNAIPEMRPSVVFRLRGLPATIENASAVASLVSGRLGDVTTESVQVFSIARTLAHWENPPSKVATLTFMTTPSLVRDGLGKNEWSIPGKTDCSDELILDLHFMGMTPLNDVDSVPHAYDCIAISGLASHPFGSWQPRGGDKSFMWIRDELPRQLQGCRTVIHGYDTRLNDSNSFQNIPDLAKQLISHLQAYGWALPSARPIAFLAHSLGGIVLKQALVQLADSSDEEYKSLMRILRGVVFFGVPNLGMQQEHFRTIAQNNANAALVDDLARNSSYLRQLDTNFSEGSFSKRITCFWAYETVESPIVLRTMNGKISRDGPPAILVSRESATRRLIECNSTATFPINYTHSDMVKFTRSSHYIDIVRSKLVTILSPRCESESGTTNGDSQDDSQPTTIGREHNYTLTAPHPPSTLLSKCDNSQGLQKSSLTAKLNAFTRLSGLEWDDSIDFEAVRKLISELQSEQERNDNLMYLKRLEPFLIAMQQFEKVASAVDVFSSLRNIMAYVWVTSALPNALNLILDAYHELGEQLPLLQASQSRFASSPYLKEVLVMIYKDIMWFHTEVILRIKHRQWAQLFGASWRDFQVIIEHITGTIGSNRRLLEGRVSRLEFEQMLNLRVSSKYEFNKIQKTQIADRRVQVMQWLSPFDCDAEQDRNRRTRSICKDPGRWLIEDDRFQDWFRPHGSLTPLLWLSGIPGAGKTILASVVIDAARNIPGANVLFFYCRYGEPKRNSFVGVLRSLLAQCLSGNPQLLPYFHEKSSESREALLSSIEVAQDMIKTALSSYDMLYLVVDGLDECKREDRKDIASLFQDLVEELTATDTGSIRCLFVSQEDGAALHDFRSIPSIKINHENKEDIKSFADMWQQVIEKKFGSLAPRNYHISDIICARAQGMFIFAEMFAKYLKNQQNVADLLEELKPHKLPGTLDHVYERIIDRICESQGDQIAENVQQVLGWIVCAKRPLRWYEIQGALCIDTEDQHVNYDREISDSPKGLFASLVEVQGDGTVELVHGSAREFLIKKKIIETQDADYTLAMLSLAYLTLPQFDQERDDDEVKSDLLSGIHAFHDYASACWYMHLQSCFPKLKPGDDDLACLQETLEAFIELHWSSKHKPLPDLKRVQKSLRALERSRLYEKIIQAVGWAKKQHGADGKGPCLEEALDISKVTKKIRRVLESMWTPSRSEGDGSQLQRFYGTNWYKCSRLNCIYYYQGFRTTGQLQHHMNKHTRPYQCSVIGCHMAIFGCTTIDELNRHLITTHGIYRPDNDKDEPQYPDPPKETSTSTAKMTDKKFQCDECDVSFTRKHNLTNHKRTHAGAKPYACFDCGKSFTRTADCDRHVNTQHVATKFTCRGPLKSGSTWGCGAPFARADKLADHLRTSKGQKCVRPLVLERLQESGGGGGSDRVNADDDDEMFAHQIGENADALLAAGKFLPSFKKFLQICGLDSSIIGGDSVSISKATTSSTEEDLKTDTS</sequence>
<evidence type="ECO:0000256" key="2">
    <source>
        <dbReference type="ARBA" id="ARBA00022723"/>
    </source>
</evidence>
<dbReference type="SUPFAM" id="SSF52540">
    <property type="entry name" value="P-loop containing nucleoside triphosphate hydrolases"/>
    <property type="match status" value="1"/>
</dbReference>
<dbReference type="InterPro" id="IPR013087">
    <property type="entry name" value="Znf_C2H2_type"/>
</dbReference>
<dbReference type="Pfam" id="PF24883">
    <property type="entry name" value="NPHP3_N"/>
    <property type="match status" value="1"/>
</dbReference>
<dbReference type="GO" id="GO:0003677">
    <property type="term" value="F:DNA binding"/>
    <property type="evidence" value="ECO:0007669"/>
    <property type="project" value="UniProtKB-KW"/>
</dbReference>
<accession>A0A9Q0AVE9</accession>
<dbReference type="InterPro" id="IPR054471">
    <property type="entry name" value="GPIID_WHD"/>
</dbReference>
<dbReference type="Gene3D" id="3.30.160.60">
    <property type="entry name" value="Classic Zinc Finger"/>
    <property type="match status" value="2"/>
</dbReference>
<dbReference type="InterPro" id="IPR029058">
    <property type="entry name" value="AB_hydrolase_fold"/>
</dbReference>
<evidence type="ECO:0000256" key="8">
    <source>
        <dbReference type="ARBA" id="ARBA00023163"/>
    </source>
</evidence>
<evidence type="ECO:0000313" key="14">
    <source>
        <dbReference type="Proteomes" id="UP000829685"/>
    </source>
</evidence>
<dbReference type="InterPro" id="IPR056884">
    <property type="entry name" value="NPHP3-like_N"/>
</dbReference>
<evidence type="ECO:0000256" key="11">
    <source>
        <dbReference type="SAM" id="MobiDB-lite"/>
    </source>
</evidence>
<dbReference type="InterPro" id="IPR036236">
    <property type="entry name" value="Znf_C2H2_sf"/>
</dbReference>
<keyword evidence="6" id="KW-0805">Transcription regulation</keyword>
<feature type="compositionally biased region" description="Basic and acidic residues" evidence="11">
    <location>
        <begin position="1259"/>
        <end position="1268"/>
    </location>
</feature>
<dbReference type="InterPro" id="IPR027417">
    <property type="entry name" value="P-loop_NTPase"/>
</dbReference>
<evidence type="ECO:0000256" key="9">
    <source>
        <dbReference type="ARBA" id="ARBA00023242"/>
    </source>
</evidence>
<dbReference type="PROSITE" id="PS00028">
    <property type="entry name" value="ZINC_FINGER_C2H2_1"/>
    <property type="match status" value="2"/>
</dbReference>
<feature type="region of interest" description="Disordered" evidence="11">
    <location>
        <begin position="376"/>
        <end position="409"/>
    </location>
</feature>
<dbReference type="FunFam" id="3.30.160.60:FF:000030">
    <property type="entry name" value="Zinc finger protein 628"/>
    <property type="match status" value="1"/>
</dbReference>
<keyword evidence="7" id="KW-0238">DNA-binding</keyword>
<evidence type="ECO:0000259" key="12">
    <source>
        <dbReference type="PROSITE" id="PS50157"/>
    </source>
</evidence>
<dbReference type="Pfam" id="PF22939">
    <property type="entry name" value="WHD_GPIID"/>
    <property type="match status" value="1"/>
</dbReference>
<dbReference type="PANTHER" id="PTHR10039:SF14">
    <property type="entry name" value="NACHT DOMAIN-CONTAINING PROTEIN"/>
    <property type="match status" value="1"/>
</dbReference>
<keyword evidence="3" id="KW-0677">Repeat</keyword>
<evidence type="ECO:0000256" key="4">
    <source>
        <dbReference type="ARBA" id="ARBA00022771"/>
    </source>
</evidence>
<keyword evidence="2" id="KW-0479">Metal-binding</keyword>
<dbReference type="PANTHER" id="PTHR10039">
    <property type="entry name" value="AMELOGENIN"/>
    <property type="match status" value="1"/>
</dbReference>
<dbReference type="SUPFAM" id="SSF57667">
    <property type="entry name" value="beta-beta-alpha zinc fingers"/>
    <property type="match status" value="1"/>
</dbReference>
<feature type="region of interest" description="Disordered" evidence="11">
    <location>
        <begin position="1258"/>
        <end position="1284"/>
    </location>
</feature>
<evidence type="ECO:0000256" key="10">
    <source>
        <dbReference type="PROSITE-ProRule" id="PRU00042"/>
    </source>
</evidence>
<dbReference type="SMART" id="SM00355">
    <property type="entry name" value="ZnF_C2H2"/>
    <property type="match status" value="4"/>
</dbReference>
<feature type="domain" description="C2H2-type" evidence="12">
    <location>
        <begin position="1317"/>
        <end position="1345"/>
    </location>
</feature>
<dbReference type="PROSITE" id="PS50157">
    <property type="entry name" value="ZINC_FINGER_C2H2_2"/>
    <property type="match status" value="2"/>
</dbReference>
<dbReference type="Gene3D" id="3.40.50.300">
    <property type="entry name" value="P-loop containing nucleotide triphosphate hydrolases"/>
    <property type="match status" value="1"/>
</dbReference>
<dbReference type="Proteomes" id="UP000829685">
    <property type="component" value="Unassembled WGS sequence"/>
</dbReference>
<evidence type="ECO:0000256" key="7">
    <source>
        <dbReference type="ARBA" id="ARBA00023125"/>
    </source>
</evidence>
<name>A0A9Q0AVE9_9PEZI</name>
<feature type="domain" description="C2H2-type" evidence="12">
    <location>
        <begin position="1289"/>
        <end position="1316"/>
    </location>
</feature>
<reference evidence="13" key="1">
    <citation type="submission" date="2021-03" db="EMBL/GenBank/DDBJ databases">
        <title>Revisited historic fungal species revealed as producer of novel bioactive compounds through whole genome sequencing and comparative genomics.</title>
        <authorList>
            <person name="Vignolle G.A."/>
            <person name="Hochenegger N."/>
            <person name="Mach R.L."/>
            <person name="Mach-Aigner A.R."/>
            <person name="Javad Rahimi M."/>
            <person name="Salim K.A."/>
            <person name="Chan C.M."/>
            <person name="Lim L.B.L."/>
            <person name="Cai F."/>
            <person name="Druzhinina I.S."/>
            <person name="U'Ren J.M."/>
            <person name="Derntl C."/>
        </authorList>
    </citation>
    <scope>NUCLEOTIDE SEQUENCE</scope>
    <source>
        <strain evidence="13">TUCIM 5799</strain>
    </source>
</reference>
<evidence type="ECO:0000256" key="1">
    <source>
        <dbReference type="ARBA" id="ARBA00004123"/>
    </source>
</evidence>